<organism evidence="1 2">
    <name type="scientific">Smallanthus sonchifolius</name>
    <dbReference type="NCBI Taxonomy" id="185202"/>
    <lineage>
        <taxon>Eukaryota</taxon>
        <taxon>Viridiplantae</taxon>
        <taxon>Streptophyta</taxon>
        <taxon>Embryophyta</taxon>
        <taxon>Tracheophyta</taxon>
        <taxon>Spermatophyta</taxon>
        <taxon>Magnoliopsida</taxon>
        <taxon>eudicotyledons</taxon>
        <taxon>Gunneridae</taxon>
        <taxon>Pentapetalae</taxon>
        <taxon>asterids</taxon>
        <taxon>campanulids</taxon>
        <taxon>Asterales</taxon>
        <taxon>Asteraceae</taxon>
        <taxon>Asteroideae</taxon>
        <taxon>Heliantheae alliance</taxon>
        <taxon>Millerieae</taxon>
        <taxon>Smallanthus</taxon>
    </lineage>
</organism>
<dbReference type="Proteomes" id="UP001056120">
    <property type="component" value="Linkage Group LG10"/>
</dbReference>
<evidence type="ECO:0000313" key="1">
    <source>
        <dbReference type="EMBL" id="KAI3802628.1"/>
    </source>
</evidence>
<protein>
    <submittedName>
        <fullName evidence="1">Uncharacterized protein</fullName>
    </submittedName>
</protein>
<name>A0ACB9I327_9ASTR</name>
<keyword evidence="2" id="KW-1185">Reference proteome</keyword>
<sequence length="74" mass="8215">MASEKESENTDISLDDDGETVGIVVAEFRVAAAHPSSLELCCTSIFFRSPLHCEQRRVTKFVCIKRRNLTLSGV</sequence>
<accession>A0ACB9I327</accession>
<reference evidence="1 2" key="2">
    <citation type="journal article" date="2022" name="Mol. Ecol. Resour.">
        <title>The genomes of chicory, endive, great burdock and yacon provide insights into Asteraceae paleo-polyploidization history and plant inulin production.</title>
        <authorList>
            <person name="Fan W."/>
            <person name="Wang S."/>
            <person name="Wang H."/>
            <person name="Wang A."/>
            <person name="Jiang F."/>
            <person name="Liu H."/>
            <person name="Zhao H."/>
            <person name="Xu D."/>
            <person name="Zhang Y."/>
        </authorList>
    </citation>
    <scope>NUCLEOTIDE SEQUENCE [LARGE SCALE GENOMIC DNA]</scope>
    <source>
        <strain evidence="2">cv. Yunnan</strain>
        <tissue evidence="1">Leaves</tissue>
    </source>
</reference>
<proteinExistence type="predicted"/>
<gene>
    <name evidence="1" type="ORF">L1987_30768</name>
</gene>
<reference evidence="2" key="1">
    <citation type="journal article" date="2022" name="Mol. Ecol. Resour.">
        <title>The genomes of chicory, endive, great burdock and yacon provide insights into Asteraceae palaeo-polyploidization history and plant inulin production.</title>
        <authorList>
            <person name="Fan W."/>
            <person name="Wang S."/>
            <person name="Wang H."/>
            <person name="Wang A."/>
            <person name="Jiang F."/>
            <person name="Liu H."/>
            <person name="Zhao H."/>
            <person name="Xu D."/>
            <person name="Zhang Y."/>
        </authorList>
    </citation>
    <scope>NUCLEOTIDE SEQUENCE [LARGE SCALE GENOMIC DNA]</scope>
    <source>
        <strain evidence="2">cv. Yunnan</strain>
    </source>
</reference>
<dbReference type="EMBL" id="CM042027">
    <property type="protein sequence ID" value="KAI3802628.1"/>
    <property type="molecule type" value="Genomic_DNA"/>
</dbReference>
<evidence type="ECO:0000313" key="2">
    <source>
        <dbReference type="Proteomes" id="UP001056120"/>
    </source>
</evidence>
<comment type="caution">
    <text evidence="1">The sequence shown here is derived from an EMBL/GenBank/DDBJ whole genome shotgun (WGS) entry which is preliminary data.</text>
</comment>